<feature type="transmembrane region" description="Helical" evidence="6">
    <location>
        <begin position="138"/>
        <end position="156"/>
    </location>
</feature>
<dbReference type="InterPro" id="IPR051834">
    <property type="entry name" value="RING_finger_E3_ligase"/>
</dbReference>
<keyword evidence="3" id="KW-0862">Zinc</keyword>
<dbReference type="InterPro" id="IPR001841">
    <property type="entry name" value="Znf_RING"/>
</dbReference>
<feature type="domain" description="RING-type" evidence="7">
    <location>
        <begin position="237"/>
        <end position="279"/>
    </location>
</feature>
<evidence type="ECO:0000256" key="1">
    <source>
        <dbReference type="ARBA" id="ARBA00022723"/>
    </source>
</evidence>
<dbReference type="GO" id="GO:0006511">
    <property type="term" value="P:ubiquitin-dependent protein catabolic process"/>
    <property type="evidence" value="ECO:0007669"/>
    <property type="project" value="TreeGrafter"/>
</dbReference>
<feature type="transmembrane region" description="Helical" evidence="6">
    <location>
        <begin position="98"/>
        <end position="118"/>
    </location>
</feature>
<feature type="region of interest" description="Disordered" evidence="5">
    <location>
        <begin position="1"/>
        <end position="21"/>
    </location>
</feature>
<feature type="transmembrane region" description="Helical" evidence="6">
    <location>
        <begin position="59"/>
        <end position="86"/>
    </location>
</feature>
<keyword evidence="9" id="KW-1185">Reference proteome</keyword>
<name>A0A9W7GCW0_9STRA</name>
<evidence type="ECO:0000313" key="9">
    <source>
        <dbReference type="Proteomes" id="UP001165065"/>
    </source>
</evidence>
<dbReference type="SMART" id="SM01197">
    <property type="entry name" value="FANCL_C"/>
    <property type="match status" value="1"/>
</dbReference>
<evidence type="ECO:0000256" key="5">
    <source>
        <dbReference type="SAM" id="MobiDB-lite"/>
    </source>
</evidence>
<dbReference type="GO" id="GO:0008270">
    <property type="term" value="F:zinc ion binding"/>
    <property type="evidence" value="ECO:0007669"/>
    <property type="project" value="UniProtKB-KW"/>
</dbReference>
<evidence type="ECO:0000259" key="7">
    <source>
        <dbReference type="PROSITE" id="PS50089"/>
    </source>
</evidence>
<dbReference type="GO" id="GO:0061630">
    <property type="term" value="F:ubiquitin protein ligase activity"/>
    <property type="evidence" value="ECO:0007669"/>
    <property type="project" value="TreeGrafter"/>
</dbReference>
<reference evidence="9" key="1">
    <citation type="journal article" date="2023" name="Commun. Biol.">
        <title>Genome analysis of Parmales, the sister group of diatoms, reveals the evolutionary specialization of diatoms from phago-mixotrophs to photoautotrophs.</title>
        <authorList>
            <person name="Ban H."/>
            <person name="Sato S."/>
            <person name="Yoshikawa S."/>
            <person name="Yamada K."/>
            <person name="Nakamura Y."/>
            <person name="Ichinomiya M."/>
            <person name="Sato N."/>
            <person name="Blanc-Mathieu R."/>
            <person name="Endo H."/>
            <person name="Kuwata A."/>
            <person name="Ogata H."/>
        </authorList>
    </citation>
    <scope>NUCLEOTIDE SEQUENCE [LARGE SCALE GENOMIC DNA]</scope>
</reference>
<dbReference type="GO" id="GO:0005634">
    <property type="term" value="C:nucleus"/>
    <property type="evidence" value="ECO:0007669"/>
    <property type="project" value="TreeGrafter"/>
</dbReference>
<accession>A0A9W7GCW0</accession>
<dbReference type="Proteomes" id="UP001165065">
    <property type="component" value="Unassembled WGS sequence"/>
</dbReference>
<protein>
    <recommendedName>
        <fullName evidence="7">RING-type domain-containing protein</fullName>
    </recommendedName>
</protein>
<evidence type="ECO:0000256" key="3">
    <source>
        <dbReference type="ARBA" id="ARBA00022833"/>
    </source>
</evidence>
<evidence type="ECO:0000256" key="4">
    <source>
        <dbReference type="PROSITE-ProRule" id="PRU00175"/>
    </source>
</evidence>
<evidence type="ECO:0000256" key="2">
    <source>
        <dbReference type="ARBA" id="ARBA00022771"/>
    </source>
</evidence>
<keyword evidence="2 4" id="KW-0863">Zinc-finger</keyword>
<dbReference type="InterPro" id="IPR013083">
    <property type="entry name" value="Znf_RING/FYVE/PHD"/>
</dbReference>
<dbReference type="PANTHER" id="PTHR45931">
    <property type="entry name" value="SI:CH211-59O9.10"/>
    <property type="match status" value="1"/>
</dbReference>
<keyword evidence="6" id="KW-0812">Transmembrane</keyword>
<dbReference type="SUPFAM" id="SSF57850">
    <property type="entry name" value="RING/U-box"/>
    <property type="match status" value="1"/>
</dbReference>
<keyword evidence="6" id="KW-0472">Membrane</keyword>
<dbReference type="OrthoDB" id="8062037at2759"/>
<comment type="caution">
    <text evidence="8">The sequence shown here is derived from an EMBL/GenBank/DDBJ whole genome shotgun (WGS) entry which is preliminary data.</text>
</comment>
<dbReference type="EMBL" id="BRYA01000126">
    <property type="protein sequence ID" value="GMI40391.1"/>
    <property type="molecule type" value="Genomic_DNA"/>
</dbReference>
<evidence type="ECO:0000256" key="6">
    <source>
        <dbReference type="SAM" id="Phobius"/>
    </source>
</evidence>
<dbReference type="SMART" id="SM00184">
    <property type="entry name" value="RING"/>
    <property type="match status" value="1"/>
</dbReference>
<gene>
    <name evidence="8" type="ORF">TrCOL_g12950</name>
</gene>
<dbReference type="AlphaFoldDB" id="A0A9W7GCW0"/>
<dbReference type="PANTHER" id="PTHR45931:SF3">
    <property type="entry name" value="RING ZINC FINGER-CONTAINING PROTEIN"/>
    <property type="match status" value="1"/>
</dbReference>
<dbReference type="Gene3D" id="3.30.40.10">
    <property type="entry name" value="Zinc/RING finger domain, C3HC4 (zinc finger)"/>
    <property type="match status" value="1"/>
</dbReference>
<dbReference type="PROSITE" id="PS50089">
    <property type="entry name" value="ZF_RING_2"/>
    <property type="match status" value="1"/>
</dbReference>
<feature type="transmembrane region" description="Helical" evidence="6">
    <location>
        <begin position="177"/>
        <end position="204"/>
    </location>
</feature>
<dbReference type="InterPro" id="IPR011016">
    <property type="entry name" value="Znf_RING-CH"/>
</dbReference>
<proteinExistence type="predicted"/>
<dbReference type="Pfam" id="PF13639">
    <property type="entry name" value="zf-RING_2"/>
    <property type="match status" value="1"/>
</dbReference>
<dbReference type="SMART" id="SM00744">
    <property type="entry name" value="RINGv"/>
    <property type="match status" value="1"/>
</dbReference>
<evidence type="ECO:0000313" key="8">
    <source>
        <dbReference type="EMBL" id="GMI40391.1"/>
    </source>
</evidence>
<sequence length="296" mass="32497">MPNGPLRPPSFNASGGPPPRPIQQLRSLSASELPADATQSQRAQMGLQETLGINFFKLVIIWSFLFLTMTCTYFGCLIWAFSVFGFGKDLDRSCNQYLIWMWCFIGNLVFHGLFGPIIKKKLGLRQGEPPPPAVNRFVALQLHTSLLLLIVGLALSTNDQSSECALEEKPYIKSWQVLCAMGLVTNVIIYGGLGAIGVMLVWLARNGFLVDDKNAAPTNTVASLPTVDTLSATDEECSICLTKFDDSGDTIRKTPCGHCFHQKCLENWFKCSRTCPNCRADVVALKEGRGGGEELL</sequence>
<keyword evidence="6" id="KW-1133">Transmembrane helix</keyword>
<organism evidence="8 9">
    <name type="scientific">Triparma columacea</name>
    <dbReference type="NCBI Taxonomy" id="722753"/>
    <lineage>
        <taxon>Eukaryota</taxon>
        <taxon>Sar</taxon>
        <taxon>Stramenopiles</taxon>
        <taxon>Ochrophyta</taxon>
        <taxon>Bolidophyceae</taxon>
        <taxon>Parmales</taxon>
        <taxon>Triparmaceae</taxon>
        <taxon>Triparma</taxon>
    </lineage>
</organism>
<keyword evidence="1" id="KW-0479">Metal-binding</keyword>